<gene>
    <name evidence="1" type="ordered locus">TERTU_3269</name>
</gene>
<dbReference type="eggNOG" id="ENOG5030124">
    <property type="taxonomic scope" value="Bacteria"/>
</dbReference>
<organism evidence="1 2">
    <name type="scientific">Teredinibacter turnerae (strain ATCC 39867 / T7901)</name>
    <dbReference type="NCBI Taxonomy" id="377629"/>
    <lineage>
        <taxon>Bacteria</taxon>
        <taxon>Pseudomonadati</taxon>
        <taxon>Pseudomonadota</taxon>
        <taxon>Gammaproteobacteria</taxon>
        <taxon>Cellvibrionales</taxon>
        <taxon>Cellvibrionaceae</taxon>
        <taxon>Teredinibacter</taxon>
    </lineage>
</organism>
<protein>
    <submittedName>
        <fullName evidence="1">Lipoprotein</fullName>
    </submittedName>
</protein>
<dbReference type="OrthoDB" id="5587540at2"/>
<proteinExistence type="predicted"/>
<accession>C5BQ07</accession>
<dbReference type="STRING" id="377629.TERTU_3269"/>
<evidence type="ECO:0000313" key="2">
    <source>
        <dbReference type="Proteomes" id="UP000009080"/>
    </source>
</evidence>
<dbReference type="HOGENOM" id="CLU_1748773_0_0_6"/>
<dbReference type="AlphaFoldDB" id="C5BQ07"/>
<dbReference type="KEGG" id="ttu:TERTU_3269"/>
<dbReference type="EMBL" id="CP001614">
    <property type="protein sequence ID" value="ACR13836.1"/>
    <property type="molecule type" value="Genomic_DNA"/>
</dbReference>
<dbReference type="PROSITE" id="PS51257">
    <property type="entry name" value="PROKAR_LIPOPROTEIN"/>
    <property type="match status" value="1"/>
</dbReference>
<dbReference type="RefSeq" id="WP_015819951.1">
    <property type="nucleotide sequence ID" value="NC_012997.1"/>
</dbReference>
<evidence type="ECO:0000313" key="1">
    <source>
        <dbReference type="EMBL" id="ACR13836.1"/>
    </source>
</evidence>
<name>C5BQ07_TERTT</name>
<keyword evidence="1" id="KW-0449">Lipoprotein</keyword>
<keyword evidence="2" id="KW-1185">Reference proteome</keyword>
<reference evidence="1 2" key="1">
    <citation type="journal article" date="2009" name="PLoS ONE">
        <title>The complete genome of Teredinibacter turnerae T7901: an intracellular endosymbiont of marine wood-boring bivalves (shipworms).</title>
        <authorList>
            <person name="Yang J.C."/>
            <person name="Madupu R."/>
            <person name="Durkin A.S."/>
            <person name="Ekborg N.A."/>
            <person name="Pedamallu C.S."/>
            <person name="Hostetler J.B."/>
            <person name="Radune D."/>
            <person name="Toms B.S."/>
            <person name="Henrissat B."/>
            <person name="Coutinho P.M."/>
            <person name="Schwarz S."/>
            <person name="Field L."/>
            <person name="Trindade-Silva A.E."/>
            <person name="Soares C.A.G."/>
            <person name="Elshahawi S."/>
            <person name="Hanora A."/>
            <person name="Schmidt E.W."/>
            <person name="Haygood M.G."/>
            <person name="Posfai J."/>
            <person name="Benner J."/>
            <person name="Madinger C."/>
            <person name="Nove J."/>
            <person name="Anton B."/>
            <person name="Chaudhary K."/>
            <person name="Foster J."/>
            <person name="Holman A."/>
            <person name="Kumar S."/>
            <person name="Lessard P.A."/>
            <person name="Luyten Y.A."/>
            <person name="Slatko B."/>
            <person name="Wood N."/>
            <person name="Wu B."/>
            <person name="Teplitski M."/>
            <person name="Mougous J.D."/>
            <person name="Ward N."/>
            <person name="Eisen J.A."/>
            <person name="Badger J.H."/>
            <person name="Distel D.L."/>
        </authorList>
    </citation>
    <scope>NUCLEOTIDE SEQUENCE [LARGE SCALE GENOMIC DNA]</scope>
    <source>
        <strain evidence="2">ATCC 39867 / T7901</strain>
    </source>
</reference>
<sequence length="149" mass="17247">MSFSINKNSALITVVCLLSACGTARLPEDLTTEFRTRITEGGLKHFEFRVLPVKYTAMFERGEIPPPEKEVVFTNGQRMQINTDALAKRNQKRLQGQIEKHMEISQYCREGYWVIDSNFYGVAPWLRGECNDLATPDDRQKFPDTIKRW</sequence>
<dbReference type="Proteomes" id="UP000009080">
    <property type="component" value="Chromosome"/>
</dbReference>